<name>A0AAD6TQC3_9AGAR</name>
<dbReference type="AlphaFoldDB" id="A0AAD6TQC3"/>
<sequence>MAHKTGPLTLKESTLALFDSNLATKQRHSKELVLFCLTLRLVAKTAWPVVNSFKVPANHMCAYLQSKAIYRPCFCTMNNPLFDMVPLSSRIVTWPTYRTFAFCHYQSARCQFFYLNIVVPLDDLYQTSTLVAPYIPIVGEKDLILSRFLLTKSPSLKMEPLSEATFVPGFLGETAVVPQLGSITLGDGEDILYFRNLSKSMYHPFRQDDYENLLRGGHRNNQI</sequence>
<protein>
    <submittedName>
        <fullName evidence="1">Uncharacterized protein</fullName>
    </submittedName>
</protein>
<dbReference type="Proteomes" id="UP001222325">
    <property type="component" value="Unassembled WGS sequence"/>
</dbReference>
<keyword evidence="2" id="KW-1185">Reference proteome</keyword>
<evidence type="ECO:0000313" key="1">
    <source>
        <dbReference type="EMBL" id="KAJ7075396.1"/>
    </source>
</evidence>
<evidence type="ECO:0000313" key="2">
    <source>
        <dbReference type="Proteomes" id="UP001222325"/>
    </source>
</evidence>
<organism evidence="1 2">
    <name type="scientific">Mycena belliarum</name>
    <dbReference type="NCBI Taxonomy" id="1033014"/>
    <lineage>
        <taxon>Eukaryota</taxon>
        <taxon>Fungi</taxon>
        <taxon>Dikarya</taxon>
        <taxon>Basidiomycota</taxon>
        <taxon>Agaricomycotina</taxon>
        <taxon>Agaricomycetes</taxon>
        <taxon>Agaricomycetidae</taxon>
        <taxon>Agaricales</taxon>
        <taxon>Marasmiineae</taxon>
        <taxon>Mycenaceae</taxon>
        <taxon>Mycena</taxon>
    </lineage>
</organism>
<accession>A0AAD6TQC3</accession>
<proteinExistence type="predicted"/>
<dbReference type="EMBL" id="JARJCN010000097">
    <property type="protein sequence ID" value="KAJ7075396.1"/>
    <property type="molecule type" value="Genomic_DNA"/>
</dbReference>
<reference evidence="1" key="1">
    <citation type="submission" date="2023-03" db="EMBL/GenBank/DDBJ databases">
        <title>Massive genome expansion in bonnet fungi (Mycena s.s.) driven by repeated elements and novel gene families across ecological guilds.</title>
        <authorList>
            <consortium name="Lawrence Berkeley National Laboratory"/>
            <person name="Harder C.B."/>
            <person name="Miyauchi S."/>
            <person name="Viragh M."/>
            <person name="Kuo A."/>
            <person name="Thoen E."/>
            <person name="Andreopoulos B."/>
            <person name="Lu D."/>
            <person name="Skrede I."/>
            <person name="Drula E."/>
            <person name="Henrissat B."/>
            <person name="Morin E."/>
            <person name="Kohler A."/>
            <person name="Barry K."/>
            <person name="LaButti K."/>
            <person name="Morin E."/>
            <person name="Salamov A."/>
            <person name="Lipzen A."/>
            <person name="Mereny Z."/>
            <person name="Hegedus B."/>
            <person name="Baldrian P."/>
            <person name="Stursova M."/>
            <person name="Weitz H."/>
            <person name="Taylor A."/>
            <person name="Grigoriev I.V."/>
            <person name="Nagy L.G."/>
            <person name="Martin F."/>
            <person name="Kauserud H."/>
        </authorList>
    </citation>
    <scope>NUCLEOTIDE SEQUENCE</scope>
    <source>
        <strain evidence="1">CBHHK173m</strain>
    </source>
</reference>
<comment type="caution">
    <text evidence="1">The sequence shown here is derived from an EMBL/GenBank/DDBJ whole genome shotgun (WGS) entry which is preliminary data.</text>
</comment>
<gene>
    <name evidence="1" type="ORF">B0H15DRAFT_806249</name>
</gene>